<sequence>MGIFQKLSTLVRSNLNDLIARAENPEKMLEQVIIDMREQQTRAKQEVALAIAEERKLKSQVEAEAKQAQEWERRAMLALQQGRDDLARQALTRQQEYAQRAQSLHDTWQKQASDTEKVKDALRQLQVKIEEAQRKKNLLVAKQKRAQAQRRIHETMAGLSDSSAFETFERMAQKIEHNERLALAAAEVSEELNGDPLEKEFKALEAGSSSDVEYRLLEMKQQMGILPPAEAAPPAALPQSGAGSRRLGAGQGMGQDMTVQDAELVDDDAGAHTAAERTAYAQPDATRAQPPQAAPDGDLAAQIDALNRA</sequence>
<dbReference type="EMBL" id="JACHIA010000021">
    <property type="protein sequence ID" value="MBB6073080.1"/>
    <property type="molecule type" value="Genomic_DNA"/>
</dbReference>
<keyword evidence="2" id="KW-0175">Coiled coil</keyword>
<dbReference type="Proteomes" id="UP000582837">
    <property type="component" value="Unassembled WGS sequence"/>
</dbReference>
<organism evidence="4 5">
    <name type="scientific">Longimicrobium terrae</name>
    <dbReference type="NCBI Taxonomy" id="1639882"/>
    <lineage>
        <taxon>Bacteria</taxon>
        <taxon>Pseudomonadati</taxon>
        <taxon>Gemmatimonadota</taxon>
        <taxon>Longimicrobiia</taxon>
        <taxon>Longimicrobiales</taxon>
        <taxon>Longimicrobiaceae</taxon>
        <taxon>Longimicrobium</taxon>
    </lineage>
</organism>
<name>A0A841H4X6_9BACT</name>
<comment type="caution">
    <text evidence="4">The sequence shown here is derived from an EMBL/GenBank/DDBJ whole genome shotgun (WGS) entry which is preliminary data.</text>
</comment>
<dbReference type="InterPro" id="IPR007157">
    <property type="entry name" value="PspA_VIPP1"/>
</dbReference>
<dbReference type="PANTHER" id="PTHR31088:SF6">
    <property type="entry name" value="PHAGE SHOCK PROTEIN A"/>
    <property type="match status" value="1"/>
</dbReference>
<evidence type="ECO:0000313" key="4">
    <source>
        <dbReference type="EMBL" id="MBB6073080.1"/>
    </source>
</evidence>
<feature type="coiled-coil region" evidence="2">
    <location>
        <begin position="115"/>
        <end position="149"/>
    </location>
</feature>
<gene>
    <name evidence="4" type="ORF">HNQ61_004747</name>
</gene>
<evidence type="ECO:0000313" key="5">
    <source>
        <dbReference type="Proteomes" id="UP000582837"/>
    </source>
</evidence>
<dbReference type="PANTHER" id="PTHR31088">
    <property type="entry name" value="MEMBRANE-ASSOCIATED PROTEIN VIPP1, CHLOROPLASTIC"/>
    <property type="match status" value="1"/>
</dbReference>
<evidence type="ECO:0000256" key="2">
    <source>
        <dbReference type="SAM" id="Coils"/>
    </source>
</evidence>
<reference evidence="4 5" key="1">
    <citation type="submission" date="2020-08" db="EMBL/GenBank/DDBJ databases">
        <title>Genomic Encyclopedia of Type Strains, Phase IV (KMG-IV): sequencing the most valuable type-strain genomes for metagenomic binning, comparative biology and taxonomic classification.</title>
        <authorList>
            <person name="Goeker M."/>
        </authorList>
    </citation>
    <scope>NUCLEOTIDE SEQUENCE [LARGE SCALE GENOMIC DNA]</scope>
    <source>
        <strain evidence="4 5">DSM 29007</strain>
    </source>
</reference>
<dbReference type="AlphaFoldDB" id="A0A841H4X6"/>
<evidence type="ECO:0000256" key="1">
    <source>
        <dbReference type="ARBA" id="ARBA00043985"/>
    </source>
</evidence>
<evidence type="ECO:0000256" key="3">
    <source>
        <dbReference type="SAM" id="MobiDB-lite"/>
    </source>
</evidence>
<protein>
    <submittedName>
        <fullName evidence="4">Phage shock protein A</fullName>
    </submittedName>
</protein>
<dbReference type="RefSeq" id="WP_183685815.1">
    <property type="nucleotide sequence ID" value="NZ_JABDTL010000001.1"/>
</dbReference>
<comment type="similarity">
    <text evidence="1">Belongs to the PspA/Vipp/IM30 family.</text>
</comment>
<accession>A0A841H4X6</accession>
<proteinExistence type="inferred from homology"/>
<dbReference type="Pfam" id="PF04012">
    <property type="entry name" value="PspA_IM30"/>
    <property type="match status" value="1"/>
</dbReference>
<feature type="compositionally biased region" description="Low complexity" evidence="3">
    <location>
        <begin position="229"/>
        <end position="238"/>
    </location>
</feature>
<feature type="region of interest" description="Disordered" evidence="3">
    <location>
        <begin position="229"/>
        <end position="309"/>
    </location>
</feature>
<keyword evidence="5" id="KW-1185">Reference proteome</keyword>